<feature type="region of interest" description="Disordered" evidence="2">
    <location>
        <begin position="341"/>
        <end position="388"/>
    </location>
</feature>
<keyword evidence="4" id="KW-0732">Signal</keyword>
<evidence type="ECO:0000313" key="5">
    <source>
        <dbReference type="EMBL" id="KAK7072461.1"/>
    </source>
</evidence>
<protein>
    <submittedName>
        <fullName evidence="5">Uncharacterized protein</fullName>
    </submittedName>
</protein>
<dbReference type="Proteomes" id="UP001381693">
    <property type="component" value="Unassembled WGS sequence"/>
</dbReference>
<reference evidence="5 6" key="1">
    <citation type="submission" date="2023-11" db="EMBL/GenBank/DDBJ databases">
        <title>Halocaridina rubra genome assembly.</title>
        <authorList>
            <person name="Smith C."/>
        </authorList>
    </citation>
    <scope>NUCLEOTIDE SEQUENCE [LARGE SCALE GENOMIC DNA]</scope>
    <source>
        <strain evidence="5">EP-1</strain>
        <tissue evidence="5">Whole</tissue>
    </source>
</reference>
<feature type="region of interest" description="Disordered" evidence="2">
    <location>
        <begin position="589"/>
        <end position="619"/>
    </location>
</feature>
<dbReference type="SUPFAM" id="SSF63825">
    <property type="entry name" value="YWTD domain"/>
    <property type="match status" value="1"/>
</dbReference>
<organism evidence="5 6">
    <name type="scientific">Halocaridina rubra</name>
    <name type="common">Hawaiian red shrimp</name>
    <dbReference type="NCBI Taxonomy" id="373956"/>
    <lineage>
        <taxon>Eukaryota</taxon>
        <taxon>Metazoa</taxon>
        <taxon>Ecdysozoa</taxon>
        <taxon>Arthropoda</taxon>
        <taxon>Crustacea</taxon>
        <taxon>Multicrustacea</taxon>
        <taxon>Malacostraca</taxon>
        <taxon>Eumalacostraca</taxon>
        <taxon>Eucarida</taxon>
        <taxon>Decapoda</taxon>
        <taxon>Pleocyemata</taxon>
        <taxon>Caridea</taxon>
        <taxon>Atyoidea</taxon>
        <taxon>Atyidae</taxon>
        <taxon>Halocaridina</taxon>
    </lineage>
</organism>
<dbReference type="GO" id="GO:0005886">
    <property type="term" value="C:plasma membrane"/>
    <property type="evidence" value="ECO:0007669"/>
    <property type="project" value="TreeGrafter"/>
</dbReference>
<feature type="compositionally biased region" description="Basic and acidic residues" evidence="2">
    <location>
        <begin position="361"/>
        <end position="373"/>
    </location>
</feature>
<evidence type="ECO:0000256" key="1">
    <source>
        <dbReference type="ARBA" id="ARBA00022536"/>
    </source>
</evidence>
<comment type="caution">
    <text evidence="5">The sequence shown here is derived from an EMBL/GenBank/DDBJ whole genome shotgun (WGS) entry which is preliminary data.</text>
</comment>
<feature type="signal peptide" evidence="4">
    <location>
        <begin position="1"/>
        <end position="23"/>
    </location>
</feature>
<dbReference type="EMBL" id="JAXCGZ010013474">
    <property type="protein sequence ID" value="KAK7072461.1"/>
    <property type="molecule type" value="Genomic_DNA"/>
</dbReference>
<sequence>MCNLNSYLFYWILAIYLFSFSSTTDLAAVYKNDIFLLRDVDKLEPDTVMDWESLILSVPKPFSYPIGVTYDPDGRRLFVADAMQEDTKIFSLTLDDNYDVIDMQPVVKTTNTTVMEDLTYDHRTRQLYWTDSYNHGVYKTVLPDEQKGNFAPTPELAHVFGNVIEPRGIAIDYCREKMYWTERDGTGNVPSTIEMCDLNESSHTVVRVGDREEDEVEIYYQGLTFDVQNGKLLWAETIGDMFDKSYCRIVSYEFGQTVPEQEVLVSLENCYPFSLTTDDKYIYWADWGQNGIMRASRNNPDHIVKLVHAPQTDTKYGGHHGVYGLAILDGPTDDAIQEACKGKSVSKPVDVKKTKPMPVETTDHTKEKPNPSEKHHHPINESATGESSDHVGFLYIPQKKSSKFPTHDQKGSDDVPVKSQNKKDQQFVKDDQKGADDALIQSQIKQDEQYVKVEPSLIEQPLLYTTDYVHTQNLFGSHVCIENQLLLVVCILALFCILFMSSTAYLLYKLYRQKGLELSIEAAPKVVLQKAPIHRSHQPKRFSRKVKSSGSGHLSCPISPGSDGVSIDIEECCQMTLCETPCYTTVKKEGKGYKTSSPSGRKYSDDTGLLEDTDDISHC</sequence>
<keyword evidence="3" id="KW-1133">Transmembrane helix</keyword>
<dbReference type="InterPro" id="IPR000033">
    <property type="entry name" value="LDLR_classB_rpt"/>
</dbReference>
<dbReference type="PANTHER" id="PTHR46513:SF13">
    <property type="entry name" value="EGF-LIKE DOMAIN-CONTAINING PROTEIN"/>
    <property type="match status" value="1"/>
</dbReference>
<evidence type="ECO:0000256" key="3">
    <source>
        <dbReference type="SAM" id="Phobius"/>
    </source>
</evidence>
<dbReference type="Gene3D" id="2.120.10.30">
    <property type="entry name" value="TolB, C-terminal domain"/>
    <property type="match status" value="1"/>
</dbReference>
<evidence type="ECO:0000256" key="4">
    <source>
        <dbReference type="SAM" id="SignalP"/>
    </source>
</evidence>
<feature type="compositionally biased region" description="Acidic residues" evidence="2">
    <location>
        <begin position="608"/>
        <end position="619"/>
    </location>
</feature>
<dbReference type="GO" id="GO:0060070">
    <property type="term" value="P:canonical Wnt signaling pathway"/>
    <property type="evidence" value="ECO:0007669"/>
    <property type="project" value="TreeGrafter"/>
</dbReference>
<evidence type="ECO:0000256" key="2">
    <source>
        <dbReference type="SAM" id="MobiDB-lite"/>
    </source>
</evidence>
<keyword evidence="6" id="KW-1185">Reference proteome</keyword>
<dbReference type="InterPro" id="IPR011042">
    <property type="entry name" value="6-blade_b-propeller_TolB-like"/>
</dbReference>
<dbReference type="AlphaFoldDB" id="A0AAN8WXV0"/>
<dbReference type="GO" id="GO:0042813">
    <property type="term" value="F:Wnt receptor activity"/>
    <property type="evidence" value="ECO:0007669"/>
    <property type="project" value="TreeGrafter"/>
</dbReference>
<evidence type="ECO:0000313" key="6">
    <source>
        <dbReference type="Proteomes" id="UP001381693"/>
    </source>
</evidence>
<proteinExistence type="predicted"/>
<keyword evidence="3" id="KW-0812">Transmembrane</keyword>
<keyword evidence="3" id="KW-0472">Membrane</keyword>
<feature type="chain" id="PRO_5042947423" evidence="4">
    <location>
        <begin position="24"/>
        <end position="619"/>
    </location>
</feature>
<dbReference type="SMART" id="SM00135">
    <property type="entry name" value="LY"/>
    <property type="match status" value="4"/>
</dbReference>
<dbReference type="InterPro" id="IPR050778">
    <property type="entry name" value="Cueball_EGF_LRP_Nidogen"/>
</dbReference>
<dbReference type="GO" id="GO:0017147">
    <property type="term" value="F:Wnt-protein binding"/>
    <property type="evidence" value="ECO:0007669"/>
    <property type="project" value="TreeGrafter"/>
</dbReference>
<feature type="transmembrane region" description="Helical" evidence="3">
    <location>
        <begin position="485"/>
        <end position="508"/>
    </location>
</feature>
<feature type="compositionally biased region" description="Basic and acidic residues" evidence="2">
    <location>
        <begin position="405"/>
        <end position="433"/>
    </location>
</feature>
<keyword evidence="1" id="KW-0245">EGF-like domain</keyword>
<dbReference type="PANTHER" id="PTHR46513">
    <property type="entry name" value="VITELLOGENIN RECEPTOR-LIKE PROTEIN-RELATED-RELATED"/>
    <property type="match status" value="1"/>
</dbReference>
<accession>A0AAN8WXV0</accession>
<gene>
    <name evidence="5" type="ORF">SK128_012345</name>
</gene>
<name>A0AAN8WXV0_HALRR</name>
<feature type="region of interest" description="Disordered" evidence="2">
    <location>
        <begin position="401"/>
        <end position="433"/>
    </location>
</feature>